<organism evidence="1 2">
    <name type="scientific">Candidatus Taylorbacteria bacterium RIFCSPHIGHO2_02_FULL_45_35</name>
    <dbReference type="NCBI Taxonomy" id="1802311"/>
    <lineage>
        <taxon>Bacteria</taxon>
        <taxon>Candidatus Tayloriibacteriota</taxon>
    </lineage>
</organism>
<evidence type="ECO:0000313" key="2">
    <source>
        <dbReference type="Proteomes" id="UP000177943"/>
    </source>
</evidence>
<protein>
    <submittedName>
        <fullName evidence="1">Uncharacterized protein</fullName>
    </submittedName>
</protein>
<reference evidence="1 2" key="1">
    <citation type="journal article" date="2016" name="Nat. Commun.">
        <title>Thousands of microbial genomes shed light on interconnected biogeochemical processes in an aquifer system.</title>
        <authorList>
            <person name="Anantharaman K."/>
            <person name="Brown C.T."/>
            <person name="Hug L.A."/>
            <person name="Sharon I."/>
            <person name="Castelle C.J."/>
            <person name="Probst A.J."/>
            <person name="Thomas B.C."/>
            <person name="Singh A."/>
            <person name="Wilkins M.J."/>
            <person name="Karaoz U."/>
            <person name="Brodie E.L."/>
            <person name="Williams K.H."/>
            <person name="Hubbard S.S."/>
            <person name="Banfield J.F."/>
        </authorList>
    </citation>
    <scope>NUCLEOTIDE SEQUENCE [LARGE SCALE GENOMIC DNA]</scope>
</reference>
<dbReference type="Proteomes" id="UP000177943">
    <property type="component" value="Unassembled WGS sequence"/>
</dbReference>
<sequence length="61" mass="6827">MTISSFSNELILTHFSKFFNPFLIEKFTGLAANSLFFQIHKKETRQSPEDVAGVVCLAFAG</sequence>
<name>A0A1G2MTI9_9BACT</name>
<evidence type="ECO:0000313" key="1">
    <source>
        <dbReference type="EMBL" id="OHA26362.1"/>
    </source>
</evidence>
<gene>
    <name evidence="1" type="ORF">A3D56_03755</name>
</gene>
<dbReference type="AlphaFoldDB" id="A0A1G2MTI9"/>
<dbReference type="EMBL" id="MHRP01000032">
    <property type="protein sequence ID" value="OHA26362.1"/>
    <property type="molecule type" value="Genomic_DNA"/>
</dbReference>
<accession>A0A1G2MTI9</accession>
<proteinExistence type="predicted"/>
<comment type="caution">
    <text evidence="1">The sequence shown here is derived from an EMBL/GenBank/DDBJ whole genome shotgun (WGS) entry which is preliminary data.</text>
</comment>